<feature type="region of interest" description="Disordered" evidence="8">
    <location>
        <begin position="198"/>
        <end position="228"/>
    </location>
</feature>
<evidence type="ECO:0000313" key="10">
    <source>
        <dbReference type="EMBL" id="CCE83601.1"/>
    </source>
</evidence>
<comment type="subcellular location">
    <subcellularLocation>
        <location evidence="1">Nucleus</location>
    </subcellularLocation>
</comment>
<gene>
    <name evidence="10" type="primary">Piso0_004184</name>
    <name evidence="10" type="ORF">GNLVRS01_PISO0K11296g</name>
    <name evidence="11" type="ORF">GNLVRS01_PISO0L11297g</name>
</gene>
<dbReference type="HOGENOM" id="CLU_015609_0_0_1"/>
<keyword evidence="3" id="KW-0862">Zinc</keyword>
<protein>
    <submittedName>
        <fullName evidence="10">Piso0_004184 protein</fullName>
    </submittedName>
</protein>
<evidence type="ECO:0000256" key="8">
    <source>
        <dbReference type="SAM" id="MobiDB-lite"/>
    </source>
</evidence>
<dbReference type="PROSITE" id="PS50048">
    <property type="entry name" value="ZN2_CY6_FUNGAL_2"/>
    <property type="match status" value="1"/>
</dbReference>
<dbReference type="SMART" id="SM00066">
    <property type="entry name" value="GAL4"/>
    <property type="match status" value="1"/>
</dbReference>
<dbReference type="InterPro" id="IPR001138">
    <property type="entry name" value="Zn2Cys6_DnaBD"/>
</dbReference>
<feature type="region of interest" description="Disordered" evidence="8">
    <location>
        <begin position="812"/>
        <end position="842"/>
    </location>
</feature>
<proteinExistence type="predicted"/>
<evidence type="ECO:0000256" key="7">
    <source>
        <dbReference type="ARBA" id="ARBA00023242"/>
    </source>
</evidence>
<keyword evidence="4" id="KW-0805">Transcription regulation</keyword>
<feature type="region of interest" description="Disordered" evidence="8">
    <location>
        <begin position="30"/>
        <end position="85"/>
    </location>
</feature>
<name>G8YAL8_PICSO</name>
<organism evidence="10 12">
    <name type="scientific">Pichia sorbitophila (strain ATCC MYA-4447 / BCRC 22081 / CBS 7064 / NBRC 10061 / NRRL Y-12695)</name>
    <name type="common">Hybrid yeast</name>
    <dbReference type="NCBI Taxonomy" id="559304"/>
    <lineage>
        <taxon>Eukaryota</taxon>
        <taxon>Fungi</taxon>
        <taxon>Dikarya</taxon>
        <taxon>Ascomycota</taxon>
        <taxon>Saccharomycotina</taxon>
        <taxon>Pichiomycetes</taxon>
        <taxon>Debaryomycetaceae</taxon>
        <taxon>Millerozyma</taxon>
    </lineage>
</organism>
<dbReference type="FunFam" id="4.10.240.10:FF:000003">
    <property type="entry name" value="C6 transcription factor (Leu3)"/>
    <property type="match status" value="1"/>
</dbReference>
<evidence type="ECO:0000313" key="11">
    <source>
        <dbReference type="EMBL" id="CCE84632.1"/>
    </source>
</evidence>
<dbReference type="InParanoid" id="G8YAL8"/>
<keyword evidence="2" id="KW-0479">Metal-binding</keyword>
<dbReference type="Proteomes" id="UP000005222">
    <property type="component" value="Chromosome L"/>
</dbReference>
<evidence type="ECO:0000256" key="4">
    <source>
        <dbReference type="ARBA" id="ARBA00023015"/>
    </source>
</evidence>
<keyword evidence="6" id="KW-0804">Transcription</keyword>
<dbReference type="CDD" id="cd12148">
    <property type="entry name" value="fungal_TF_MHR"/>
    <property type="match status" value="1"/>
</dbReference>
<dbReference type="GO" id="GO:0008270">
    <property type="term" value="F:zinc ion binding"/>
    <property type="evidence" value="ECO:0007669"/>
    <property type="project" value="InterPro"/>
</dbReference>
<accession>G8YAL8</accession>
<reference evidence="12" key="2">
    <citation type="journal article" date="2012" name="G3 (Bethesda)">
        <title>Pichia sorbitophila, an interspecies yeast hybrid reveals early steps of genome resolution following polyploidization.</title>
        <authorList>
            <person name="Leh Louis V."/>
            <person name="Despons L."/>
            <person name="Friedrich A."/>
            <person name="Martin T."/>
            <person name="Durrens P."/>
            <person name="Casaregola S."/>
            <person name="Neuveglise C."/>
            <person name="Fairhead C."/>
            <person name="Marck C."/>
            <person name="Cruz J.A."/>
            <person name="Straub M.L."/>
            <person name="Kugler V."/>
            <person name="Sacerdot C."/>
            <person name="Uzunov Z."/>
            <person name="Thierry A."/>
            <person name="Weiss S."/>
            <person name="Bleykasten C."/>
            <person name="De Montigny J."/>
            <person name="Jacques N."/>
            <person name="Jung P."/>
            <person name="Lemaire M."/>
            <person name="Mallet S."/>
            <person name="Morel G."/>
            <person name="Richard G.F."/>
            <person name="Sarkar A."/>
            <person name="Savel G."/>
            <person name="Schacherer J."/>
            <person name="Seret M.L."/>
            <person name="Talla E."/>
            <person name="Samson G."/>
            <person name="Jubin C."/>
            <person name="Poulain J."/>
            <person name="Vacherie B."/>
            <person name="Barbe V."/>
            <person name="Pelletier E."/>
            <person name="Sherman D.J."/>
            <person name="Westhof E."/>
            <person name="Weissenbach J."/>
            <person name="Baret P.V."/>
            <person name="Wincker P."/>
            <person name="Gaillardin C."/>
            <person name="Dujon B."/>
            <person name="Souciet J.L."/>
        </authorList>
    </citation>
    <scope>NUCLEOTIDE SEQUENCE [LARGE SCALE GENOMIC DNA]</scope>
    <source>
        <strain evidence="12">ATCC MYA-4447 / BCRC 22081 / CBS 7064 / NBRC 10061 / NRRL Y-12695</strain>
    </source>
</reference>
<dbReference type="GO" id="GO:0005634">
    <property type="term" value="C:nucleus"/>
    <property type="evidence" value="ECO:0007669"/>
    <property type="project" value="UniProtKB-SubCell"/>
</dbReference>
<dbReference type="InterPro" id="IPR036864">
    <property type="entry name" value="Zn2-C6_fun-type_DNA-bd_sf"/>
</dbReference>
<reference evidence="10" key="1">
    <citation type="submission" date="2011-10" db="EMBL/GenBank/DDBJ databases">
        <authorList>
            <person name="Genoscope - CEA"/>
        </authorList>
    </citation>
    <scope>NUCLEOTIDE SEQUENCE</scope>
</reference>
<dbReference type="GO" id="GO:0000981">
    <property type="term" value="F:DNA-binding transcription factor activity, RNA polymerase II-specific"/>
    <property type="evidence" value="ECO:0007669"/>
    <property type="project" value="InterPro"/>
</dbReference>
<dbReference type="OrthoDB" id="2341546at2759"/>
<keyword evidence="5" id="KW-0238">DNA-binding</keyword>
<evidence type="ECO:0000256" key="5">
    <source>
        <dbReference type="ARBA" id="ARBA00023125"/>
    </source>
</evidence>
<dbReference type="Proteomes" id="UP000005222">
    <property type="component" value="Chromosome K"/>
</dbReference>
<dbReference type="AlphaFoldDB" id="G8YAL8"/>
<dbReference type="PANTHER" id="PTHR31845">
    <property type="entry name" value="FINGER DOMAIN PROTEIN, PUTATIVE-RELATED"/>
    <property type="match status" value="1"/>
</dbReference>
<evidence type="ECO:0000256" key="2">
    <source>
        <dbReference type="ARBA" id="ARBA00022723"/>
    </source>
</evidence>
<feature type="compositionally biased region" description="Polar residues" evidence="8">
    <location>
        <begin position="198"/>
        <end position="223"/>
    </location>
</feature>
<evidence type="ECO:0000256" key="3">
    <source>
        <dbReference type="ARBA" id="ARBA00022833"/>
    </source>
</evidence>
<dbReference type="InterPro" id="IPR051089">
    <property type="entry name" value="prtT"/>
</dbReference>
<dbReference type="STRING" id="559304.G8YAL8"/>
<feature type="domain" description="Zn(2)-C6 fungal-type" evidence="9">
    <location>
        <begin position="89"/>
        <end position="122"/>
    </location>
</feature>
<sequence>MSKGVRQTSLDNLAHIANMSHELQMLNQQLHDEASAETSNNKSGEKQARMHANDGKSIDSLRSSNANTPVSSERDRDNRLKGGRGKKMACVECRQQKSKCDAHEKHPNACTRCEKKGLQCDLRSDYKRTYKRARIAQIEKEFAELKKTLTPNQATELLKKVPSLYNNELLDISKQSADVQSPRFQGSQLYQPIHTANTNIKSASPSDPANLFQSPESSNSFHDSPSVPKLRESSIVTNSNASEHLSHPILHDELLQCEEKSLGDVTLSVEIIRALYKEYVNYYHPILPVVDIYKGPEKIYRLCPSLFWVIMFVSLRRFPEDTSKQLLLKLSPMIKDILAEISISPITRYNPTTEDEPILNACSVYSVQAFLLYTFWPPITSSLSADSSWNTIGVALFQAIRIGLHMPAQNNQTDNENQQNDMAQENAKTWIICNIASQIIATVFGFPAFVQFDTSIWSSCRPGSHIEIPVSVQYIMKIMHFEDQVAKALNSNPTDPFGLTDPVERLPLIKVLAKQLDELEVELAYKQEGDDKFIKFLLLSARVHLLIYYLMDSSKIAAFELQKGLVKLYNAAINLINFAEMCQARDKRFVKYLPAVYVLNIWQASCIVGKLIHSPLKSYIDIGSGKQSYQAAISLSAKASVLKHDISHRSSGIMRSMWSLFITLDKENMSTLSISIKTRMSASLFFECLYLLRERVGMIRLNTSNETQANEDSQENELNDAGSEEDEEYGYRESEAVVSDDDTSKDDHTTAGSQKSTPGSNSSSRTRKHRSLSNNANAESKARKIIQTIPLDPRPIHVKGKRSSIFKFVNNSSESNDSIKPKTSTSMSPSSAAESVQPYSKQNTTYVHPDTMLARKSKASSRSFDVTPFNSSSAATSSTNPYGRNEIDINSFFNDSTIQKNLDNIEINSLDLNSDILWKDVDSVMNDFGFHTQ</sequence>
<dbReference type="GO" id="GO:0001216">
    <property type="term" value="F:DNA-binding transcription activator activity"/>
    <property type="evidence" value="ECO:0007669"/>
    <property type="project" value="UniProtKB-ARBA"/>
</dbReference>
<evidence type="ECO:0000256" key="6">
    <source>
        <dbReference type="ARBA" id="ARBA00023163"/>
    </source>
</evidence>
<evidence type="ECO:0000256" key="1">
    <source>
        <dbReference type="ARBA" id="ARBA00004123"/>
    </source>
</evidence>
<dbReference type="Gene3D" id="4.10.240.10">
    <property type="entry name" value="Zn(2)-C6 fungal-type DNA-binding domain"/>
    <property type="match status" value="1"/>
</dbReference>
<dbReference type="Pfam" id="PF00172">
    <property type="entry name" value="Zn_clus"/>
    <property type="match status" value="1"/>
</dbReference>
<feature type="compositionally biased region" description="Polar residues" evidence="8">
    <location>
        <begin position="751"/>
        <end position="764"/>
    </location>
</feature>
<dbReference type="PANTHER" id="PTHR31845:SF21">
    <property type="entry name" value="REGULATORY PROTEIN LEU3"/>
    <property type="match status" value="1"/>
</dbReference>
<evidence type="ECO:0000313" key="12">
    <source>
        <dbReference type="Proteomes" id="UP000005222"/>
    </source>
</evidence>
<keyword evidence="7" id="KW-0539">Nucleus</keyword>
<dbReference type="FunCoup" id="G8YAL8">
    <property type="interactions" value="780"/>
</dbReference>
<dbReference type="PROSITE" id="PS00463">
    <property type="entry name" value="ZN2_CY6_FUNGAL_1"/>
    <property type="match status" value="1"/>
</dbReference>
<dbReference type="EMBL" id="FO082048">
    <property type="protein sequence ID" value="CCE84632.1"/>
    <property type="molecule type" value="Genomic_DNA"/>
</dbReference>
<dbReference type="CDD" id="cd00067">
    <property type="entry name" value="GAL4"/>
    <property type="match status" value="1"/>
</dbReference>
<evidence type="ECO:0000259" key="9">
    <source>
        <dbReference type="PROSITE" id="PS50048"/>
    </source>
</evidence>
<dbReference type="eggNOG" id="ENOG502QPVP">
    <property type="taxonomic scope" value="Eukaryota"/>
</dbReference>
<dbReference type="EMBL" id="FO082049">
    <property type="protein sequence ID" value="CCE83601.1"/>
    <property type="molecule type" value="Genomic_DNA"/>
</dbReference>
<feature type="compositionally biased region" description="Acidic residues" evidence="8">
    <location>
        <begin position="712"/>
        <end position="728"/>
    </location>
</feature>
<feature type="region of interest" description="Disordered" evidence="8">
    <location>
        <begin position="703"/>
        <end position="797"/>
    </location>
</feature>
<feature type="compositionally biased region" description="Low complexity" evidence="8">
    <location>
        <begin position="821"/>
        <end position="835"/>
    </location>
</feature>
<feature type="compositionally biased region" description="Polar residues" evidence="8">
    <location>
        <begin position="60"/>
        <end position="71"/>
    </location>
</feature>
<keyword evidence="12" id="KW-1185">Reference proteome</keyword>
<dbReference type="SUPFAM" id="SSF57701">
    <property type="entry name" value="Zn2/Cys6 DNA-binding domain"/>
    <property type="match status" value="1"/>
</dbReference>
<dbReference type="GO" id="GO:0000976">
    <property type="term" value="F:transcription cis-regulatory region binding"/>
    <property type="evidence" value="ECO:0007669"/>
    <property type="project" value="TreeGrafter"/>
</dbReference>
<feature type="compositionally biased region" description="Basic and acidic residues" evidence="8">
    <location>
        <begin position="43"/>
        <end position="59"/>
    </location>
</feature>